<protein>
    <submittedName>
        <fullName evidence="3">Protein THYLAKOID ASSEMBLY 8, chloroplastic</fullName>
    </submittedName>
</protein>
<dbReference type="RefSeq" id="XP_010937828.1">
    <property type="nucleotide sequence ID" value="XM_010939526.3"/>
</dbReference>
<dbReference type="OrthoDB" id="675068at2759"/>
<dbReference type="GO" id="GO:0000373">
    <property type="term" value="P:Group II intron splicing"/>
    <property type="evidence" value="ECO:0007669"/>
    <property type="project" value="InterPro"/>
</dbReference>
<evidence type="ECO:0000313" key="3">
    <source>
        <dbReference type="RefSeq" id="XP_010937828.1"/>
    </source>
</evidence>
<dbReference type="AlphaFoldDB" id="A0A6I9S659"/>
<dbReference type="FunCoup" id="A0A6I9S659">
    <property type="interactions" value="871"/>
</dbReference>
<dbReference type="PANTHER" id="PTHR47594:SF3">
    <property type="entry name" value="PROTEIN THYLAKOID ASSEMBLY 8, CHLOROPLASTIC"/>
    <property type="match status" value="1"/>
</dbReference>
<feature type="region of interest" description="Disordered" evidence="1">
    <location>
        <begin position="17"/>
        <end position="43"/>
    </location>
</feature>
<dbReference type="InterPro" id="IPR011990">
    <property type="entry name" value="TPR-like_helical_dom_sf"/>
</dbReference>
<reference evidence="3" key="1">
    <citation type="submission" date="2025-08" db="UniProtKB">
        <authorList>
            <consortium name="RefSeq"/>
        </authorList>
    </citation>
    <scope>IDENTIFICATION</scope>
</reference>
<sequence length="234" mass="26027">MASPSLLNPALALHPSPSPFRLPKPHATPISCGPRDNRGPLRRGRTLSTEAILAIQALKRTRGDEPKVEHIVSTTLSRLIKADLLAALAELQRQDQWRLALTVFAAARREPWYKPDFSLYAAMVSTLARCGVAEEIDILVSNLFKEKEMEGGISSEDMRGLVQLSKALVAAGRGKVLREVYREIKRGGWDPDEYLFKLMIRGLRRLGEGEAADEVEKDYKIWFEGGAISEPLPV</sequence>
<accession>A0A6I9S659</accession>
<gene>
    <name evidence="3" type="primary">LOC105057077</name>
</gene>
<name>A0A6I9S659_ELAGV</name>
<dbReference type="GeneID" id="105057077"/>
<organism evidence="2 3">
    <name type="scientific">Elaeis guineensis var. tenera</name>
    <name type="common">Oil palm</name>
    <dbReference type="NCBI Taxonomy" id="51953"/>
    <lineage>
        <taxon>Eukaryota</taxon>
        <taxon>Viridiplantae</taxon>
        <taxon>Streptophyta</taxon>
        <taxon>Embryophyta</taxon>
        <taxon>Tracheophyta</taxon>
        <taxon>Spermatophyta</taxon>
        <taxon>Magnoliopsida</taxon>
        <taxon>Liliopsida</taxon>
        <taxon>Arecaceae</taxon>
        <taxon>Arecoideae</taxon>
        <taxon>Cocoseae</taxon>
        <taxon>Elaeidinae</taxon>
        <taxon>Elaeis</taxon>
    </lineage>
</organism>
<dbReference type="PANTHER" id="PTHR47594">
    <property type="entry name" value="PPR CONTAINING PLANT-LIKE PROTEIN"/>
    <property type="match status" value="1"/>
</dbReference>
<dbReference type="Gene3D" id="1.25.40.10">
    <property type="entry name" value="Tetratricopeptide repeat domain"/>
    <property type="match status" value="1"/>
</dbReference>
<evidence type="ECO:0000256" key="1">
    <source>
        <dbReference type="SAM" id="MobiDB-lite"/>
    </source>
</evidence>
<dbReference type="GO" id="GO:0009658">
    <property type="term" value="P:chloroplast organization"/>
    <property type="evidence" value="ECO:0007669"/>
    <property type="project" value="InterPro"/>
</dbReference>
<proteinExistence type="predicted"/>
<dbReference type="GO" id="GO:0003723">
    <property type="term" value="F:RNA binding"/>
    <property type="evidence" value="ECO:0007669"/>
    <property type="project" value="InterPro"/>
</dbReference>
<dbReference type="InterPro" id="IPR044190">
    <property type="entry name" value="THA8-like"/>
</dbReference>
<dbReference type="KEGG" id="egu:105057077"/>
<dbReference type="Proteomes" id="UP000504607">
    <property type="component" value="Chromosome 14"/>
</dbReference>
<evidence type="ECO:0000313" key="2">
    <source>
        <dbReference type="Proteomes" id="UP000504607"/>
    </source>
</evidence>
<keyword evidence="2" id="KW-1185">Reference proteome</keyword>
<dbReference type="InParanoid" id="A0A6I9S659"/>